<dbReference type="AlphaFoldDB" id="A0A699UZG1"/>
<comment type="caution">
    <text evidence="2">The sequence shown here is derived from an EMBL/GenBank/DDBJ whole genome shotgun (WGS) entry which is preliminary data.</text>
</comment>
<accession>A0A699UZG1</accession>
<evidence type="ECO:0000313" key="2">
    <source>
        <dbReference type="EMBL" id="GFD25364.1"/>
    </source>
</evidence>
<proteinExistence type="predicted"/>
<dbReference type="EMBL" id="BKCJ011360173">
    <property type="protein sequence ID" value="GFD25364.1"/>
    <property type="molecule type" value="Genomic_DNA"/>
</dbReference>
<feature type="region of interest" description="Disordered" evidence="1">
    <location>
        <begin position="50"/>
        <end position="75"/>
    </location>
</feature>
<feature type="non-terminal residue" evidence="2">
    <location>
        <position position="93"/>
    </location>
</feature>
<reference evidence="2" key="1">
    <citation type="journal article" date="2019" name="Sci. Rep.">
        <title>Draft genome of Tanacetum cinerariifolium, the natural source of mosquito coil.</title>
        <authorList>
            <person name="Yamashiro T."/>
            <person name="Shiraishi A."/>
            <person name="Satake H."/>
            <person name="Nakayama K."/>
        </authorList>
    </citation>
    <scope>NUCLEOTIDE SEQUENCE</scope>
</reference>
<sequence>YDDDVLKTPAPTIGTSQSRLQYQDSLHFNLEVTSPSAKGKEVSISVAVKAGSGDHQSDESTGFVGSNGNGKRTVIDLDEYDKKAASENRAKKQ</sequence>
<protein>
    <submittedName>
        <fullName evidence="2">Uncharacterized protein</fullName>
    </submittedName>
</protein>
<gene>
    <name evidence="2" type="ORF">Tci_897333</name>
</gene>
<evidence type="ECO:0000256" key="1">
    <source>
        <dbReference type="SAM" id="MobiDB-lite"/>
    </source>
</evidence>
<feature type="compositionally biased region" description="Polar residues" evidence="1">
    <location>
        <begin position="59"/>
        <end position="70"/>
    </location>
</feature>
<organism evidence="2">
    <name type="scientific">Tanacetum cinerariifolium</name>
    <name type="common">Dalmatian daisy</name>
    <name type="synonym">Chrysanthemum cinerariifolium</name>
    <dbReference type="NCBI Taxonomy" id="118510"/>
    <lineage>
        <taxon>Eukaryota</taxon>
        <taxon>Viridiplantae</taxon>
        <taxon>Streptophyta</taxon>
        <taxon>Embryophyta</taxon>
        <taxon>Tracheophyta</taxon>
        <taxon>Spermatophyta</taxon>
        <taxon>Magnoliopsida</taxon>
        <taxon>eudicotyledons</taxon>
        <taxon>Gunneridae</taxon>
        <taxon>Pentapetalae</taxon>
        <taxon>asterids</taxon>
        <taxon>campanulids</taxon>
        <taxon>Asterales</taxon>
        <taxon>Asteraceae</taxon>
        <taxon>Asteroideae</taxon>
        <taxon>Anthemideae</taxon>
        <taxon>Anthemidinae</taxon>
        <taxon>Tanacetum</taxon>
    </lineage>
</organism>
<feature type="non-terminal residue" evidence="2">
    <location>
        <position position="1"/>
    </location>
</feature>
<name>A0A699UZG1_TANCI</name>